<keyword evidence="2" id="KW-1133">Transmembrane helix</keyword>
<name>A0AAV6FHQ2_9TELE</name>
<dbReference type="PROSITE" id="PS51253">
    <property type="entry name" value="HTH_CENPB"/>
    <property type="match status" value="1"/>
</dbReference>
<evidence type="ECO:0000259" key="3">
    <source>
        <dbReference type="PROSITE" id="PS51253"/>
    </source>
</evidence>
<organism evidence="4 5">
    <name type="scientific">Alosa alosa</name>
    <name type="common">allis shad</name>
    <dbReference type="NCBI Taxonomy" id="278164"/>
    <lineage>
        <taxon>Eukaryota</taxon>
        <taxon>Metazoa</taxon>
        <taxon>Chordata</taxon>
        <taxon>Craniata</taxon>
        <taxon>Vertebrata</taxon>
        <taxon>Euteleostomi</taxon>
        <taxon>Actinopterygii</taxon>
        <taxon>Neopterygii</taxon>
        <taxon>Teleostei</taxon>
        <taxon>Clupei</taxon>
        <taxon>Clupeiformes</taxon>
        <taxon>Clupeoidei</taxon>
        <taxon>Clupeidae</taxon>
        <taxon>Alosa</taxon>
    </lineage>
</organism>
<protein>
    <recommendedName>
        <fullName evidence="3">HTH CENPB-type domain-containing protein</fullName>
    </recommendedName>
</protein>
<dbReference type="EMBL" id="JADWDJ010000024">
    <property type="protein sequence ID" value="KAG5261361.1"/>
    <property type="molecule type" value="Genomic_DNA"/>
</dbReference>
<evidence type="ECO:0000313" key="4">
    <source>
        <dbReference type="EMBL" id="KAG5261361.1"/>
    </source>
</evidence>
<keyword evidence="2" id="KW-0472">Membrane</keyword>
<feature type="transmembrane region" description="Helical" evidence="2">
    <location>
        <begin position="12"/>
        <end position="32"/>
    </location>
</feature>
<dbReference type="InterPro" id="IPR006600">
    <property type="entry name" value="HTH_CenpB_DNA-bd_dom"/>
</dbReference>
<evidence type="ECO:0000313" key="5">
    <source>
        <dbReference type="Proteomes" id="UP000823561"/>
    </source>
</evidence>
<evidence type="ECO:0000256" key="1">
    <source>
        <dbReference type="ARBA" id="ARBA00023125"/>
    </source>
</evidence>
<keyword evidence="2" id="KW-0812">Transmembrane</keyword>
<proteinExistence type="predicted"/>
<keyword evidence="1" id="KW-0238">DNA-binding</keyword>
<dbReference type="AlphaFoldDB" id="A0AAV6FHQ2"/>
<gene>
    <name evidence="4" type="ORF">AALO_G00303560</name>
</gene>
<dbReference type="GO" id="GO:0003677">
    <property type="term" value="F:DNA binding"/>
    <property type="evidence" value="ECO:0007669"/>
    <property type="project" value="UniProtKB-KW"/>
</dbReference>
<sequence>MPDEEEALLRYIFWMAAHAFLITKLVALVLAIQICKASGRPHLIINMEIGLSKMWWSRFRARHPTVASRKANLLERERLHGATVERVDELFHICQALYDKHGFSGTPELIYNCDVTGFCDKGHSRQRTVYA</sequence>
<comment type="caution">
    <text evidence="4">The sequence shown here is derived from an EMBL/GenBank/DDBJ whole genome shotgun (WGS) entry which is preliminary data.</text>
</comment>
<evidence type="ECO:0000256" key="2">
    <source>
        <dbReference type="SAM" id="Phobius"/>
    </source>
</evidence>
<accession>A0AAV6FHQ2</accession>
<feature type="domain" description="HTH CENPB-type" evidence="3">
    <location>
        <begin position="1"/>
        <end position="69"/>
    </location>
</feature>
<reference evidence="4" key="1">
    <citation type="submission" date="2020-10" db="EMBL/GenBank/DDBJ databases">
        <title>Chromosome-scale genome assembly of the Allis shad, Alosa alosa.</title>
        <authorList>
            <person name="Margot Z."/>
            <person name="Christophe K."/>
            <person name="Cabau C."/>
            <person name="Louis A."/>
            <person name="Berthelot C."/>
            <person name="Parey E."/>
            <person name="Roest Crollius H."/>
            <person name="Montfort J."/>
            <person name="Robinson-Rechavi M."/>
            <person name="Bucao C."/>
            <person name="Bouchez O."/>
            <person name="Gislard M."/>
            <person name="Lluch J."/>
            <person name="Milhes M."/>
            <person name="Lampietro C."/>
            <person name="Lopez Roques C."/>
            <person name="Donnadieu C."/>
            <person name="Braasch I."/>
            <person name="Desvignes T."/>
            <person name="Postlethwait J."/>
            <person name="Bobe J."/>
            <person name="Guiguen Y."/>
        </authorList>
    </citation>
    <scope>NUCLEOTIDE SEQUENCE</scope>
    <source>
        <strain evidence="4">M-15738</strain>
        <tissue evidence="4">Blood</tissue>
    </source>
</reference>
<keyword evidence="5" id="KW-1185">Reference proteome</keyword>
<dbReference type="Proteomes" id="UP000823561">
    <property type="component" value="Chromosome 24"/>
</dbReference>